<organism evidence="5 6">
    <name type="scientific">Diaphorobacter limosus</name>
    <dbReference type="NCBI Taxonomy" id="3036128"/>
    <lineage>
        <taxon>Bacteria</taxon>
        <taxon>Pseudomonadati</taxon>
        <taxon>Pseudomonadota</taxon>
        <taxon>Betaproteobacteria</taxon>
        <taxon>Burkholderiales</taxon>
        <taxon>Comamonadaceae</taxon>
        <taxon>Diaphorobacter</taxon>
    </lineage>
</organism>
<evidence type="ECO:0000313" key="6">
    <source>
        <dbReference type="Proteomes" id="UP001303211"/>
    </source>
</evidence>
<feature type="chain" id="PRO_5046645183" evidence="3">
    <location>
        <begin position="30"/>
        <end position="1203"/>
    </location>
</feature>
<keyword evidence="1" id="KW-0479">Metal-binding</keyword>
<protein>
    <submittedName>
        <fullName evidence="5">PilC/PilY family type IV pilus protein</fullName>
    </submittedName>
</protein>
<feature type="domain" description="PilY1 beta-propeller" evidence="4">
    <location>
        <begin position="792"/>
        <end position="978"/>
    </location>
</feature>
<dbReference type="RefSeq" id="WP_317701917.1">
    <property type="nucleotide sequence ID" value="NZ_CP136921.1"/>
</dbReference>
<keyword evidence="2" id="KW-0106">Calcium</keyword>
<accession>A0ABZ0J349</accession>
<feature type="signal peptide" evidence="3">
    <location>
        <begin position="1"/>
        <end position="29"/>
    </location>
</feature>
<feature type="domain" description="PilY1 beta-propeller" evidence="4">
    <location>
        <begin position="583"/>
        <end position="720"/>
    </location>
</feature>
<dbReference type="Pfam" id="PF05567">
    <property type="entry name" value="T4P_PilY1"/>
    <property type="match status" value="2"/>
</dbReference>
<dbReference type="EMBL" id="CP136921">
    <property type="protein sequence ID" value="WOO32458.1"/>
    <property type="molecule type" value="Genomic_DNA"/>
</dbReference>
<proteinExistence type="predicted"/>
<sequence length="1203" mass="130505">MARTAAPRFRKTMLALAAGAVVAPCSAWALNLAEAPPGTVEPYVRPNVIISVDDSGSMDWKVTNSWTGDATITTPLADGTWPIDAKRINILKYALTSIFDPTHPQYDPTLLPDKKIRLAWQTMWNNGNSPDAKNVDSATMRQNSMRILEGSHRSNFLSFVSSIKATNGTPSHLMFSQADAYMRRPLTVNSPWASNPGTTDTPYLACRRSYHIMMTDGRWNGAALSVPDANKRDNTTNLTLPDGMGYGGASAADIAKTALYRDNHNGTTLADWAFYSWAVPMQTGGMTGTMQTPADYNKAPPTENFGKDSANKDAILERYWNPRYNPARWPHMVTYTIGFSNDATTWPGASNIFAPAASDRLPFKFTGSFQDLVTGTKTWPVMDNENKRSLDLWHAAINGRGRFYAVTKGEDLEQAFRDIFGQINTATAPNLSASATSGSNVSSSEVGKYTAGYEPNKFWKGTITADKVKKDGTTYQDPNWNGKSTADLLDAATVGSRLVLSWSDKWTGTAFQGGVPFQWAADESKLSTSQKLWLQKNSSNVDEGATKGQQRLDYIRGDRSLEGVDPGGYSGSKPFRQRMSIQGDIINSDVWYTGAPAANHMLKGYTAFVKYHKSRPGMLYVGGNDGMLHGFAAYDGQEKLAYVPRGVIPTLTLLTDPQYNNKHKYFVDGSPMTGDVDLNGGMQDPNDPNYGIYTANWRTLLVGTLGLGGKGYFVLDVTNPSANNLGNGTPGMSETNAAQLVKLDRTRGAGESAPNCAVLTGAEQAACLQIVDEDKDIGHITARPVRDDNDNMRTTQITRMNNNRWAVVLGNGYNSANQRPVLLVQYLDGAKELLRLPVTTDSAGTGKAADNGLASPRVVDLNGDGLTDLVYAGDNQGNLWKFDLTSHNPANWAVAFGGKPLFTALGPAALNGPRTKVQPIVAAPTARANDRKMEVGSPKQTLSVGGMMVSFGTGRNITTNDPTNADVQTLYSVLDNTRYRQITTPLGKRLEVHLGAGTCPGTSCIPAPTALGAGAATAKLAKREFIDINLGDYGAIKEVDVLSEKTWANWNGWYLDLPAVGERLLKPFEFYDSSNLLTVWSQVPAKGSNANPNVESCDVASVDGERQYRTFVNIMDGKAPSIAIVDKDKNGKFELGTLLNPGGDAITDGPSLISISRAKVTEGPHSIIKKDKFENVDIDAKNNKEHLAAMPEESLRPSWRQIQ</sequence>
<dbReference type="Proteomes" id="UP001303211">
    <property type="component" value="Chromosome"/>
</dbReference>
<keyword evidence="6" id="KW-1185">Reference proteome</keyword>
<evidence type="ECO:0000256" key="2">
    <source>
        <dbReference type="ARBA" id="ARBA00022837"/>
    </source>
</evidence>
<gene>
    <name evidence="5" type="ORF">P4826_19095</name>
</gene>
<evidence type="ECO:0000256" key="3">
    <source>
        <dbReference type="SAM" id="SignalP"/>
    </source>
</evidence>
<evidence type="ECO:0000259" key="4">
    <source>
        <dbReference type="Pfam" id="PF05567"/>
    </source>
</evidence>
<evidence type="ECO:0000313" key="5">
    <source>
        <dbReference type="EMBL" id="WOO32458.1"/>
    </source>
</evidence>
<name>A0ABZ0J349_9BURK</name>
<evidence type="ECO:0000256" key="1">
    <source>
        <dbReference type="ARBA" id="ARBA00022723"/>
    </source>
</evidence>
<reference evidence="5 6" key="1">
    <citation type="submission" date="2023-03" db="EMBL/GenBank/DDBJ databases">
        <title>Diaphorobacter basophil sp. nov., isolated from a sewage-treatment plant.</title>
        <authorList>
            <person name="Yang K."/>
        </authorList>
    </citation>
    <scope>NUCLEOTIDE SEQUENCE [LARGE SCALE GENOMIC DNA]</scope>
    <source>
        <strain evidence="5 6">Y-1</strain>
    </source>
</reference>
<dbReference type="InterPro" id="IPR008707">
    <property type="entry name" value="B-propeller_PilY1"/>
</dbReference>
<keyword evidence="3" id="KW-0732">Signal</keyword>